<evidence type="ECO:0000256" key="1">
    <source>
        <dbReference type="SAM" id="MobiDB-lite"/>
    </source>
</evidence>
<proteinExistence type="predicted"/>
<name>A0ABR1F766_9ASCO</name>
<sequence length="282" mass="33209">MYDFYNKERVEPIESLDKTFFFRDLPVDFSTIPGPDSDSEEEWGSEMEWESEMEEEEEEEEEEELIDRLNLMLVEQCLIPFGYRTRYDPTAKSRKNPVHAAVDLLMKYLLHISHYRFVYDRTDEDCCTTTVYYHCWQDESKVRHTHVPIIRDEQWDEEKLPLHQCESILAFQVDLQRRTARLTLRHRSHEAYVRQNRGDEGEERDGLVLAEIFLKVAVILLEQEDKGNINFLRAAERPIKRLHRHLFGLAKATSGLDAQTHNDDGTEDSDDGANRGVAWADL</sequence>
<organism evidence="2 3">
    <name type="scientific">Myxozyma melibiosi</name>
    <dbReference type="NCBI Taxonomy" id="54550"/>
    <lineage>
        <taxon>Eukaryota</taxon>
        <taxon>Fungi</taxon>
        <taxon>Dikarya</taxon>
        <taxon>Ascomycota</taxon>
        <taxon>Saccharomycotina</taxon>
        <taxon>Lipomycetes</taxon>
        <taxon>Lipomycetales</taxon>
        <taxon>Lipomycetaceae</taxon>
        <taxon>Myxozyma</taxon>
    </lineage>
</organism>
<accession>A0ABR1F766</accession>
<gene>
    <name evidence="2" type="ORF">BZA70DRAFT_136914</name>
</gene>
<keyword evidence="3" id="KW-1185">Reference proteome</keyword>
<dbReference type="EMBL" id="JBBJBU010000004">
    <property type="protein sequence ID" value="KAK7205647.1"/>
    <property type="molecule type" value="Genomic_DNA"/>
</dbReference>
<reference evidence="2 3" key="1">
    <citation type="submission" date="2024-03" db="EMBL/GenBank/DDBJ databases">
        <title>Genome-scale model development and genomic sequencing of the oleaginous clade Lipomyces.</title>
        <authorList>
            <consortium name="Lawrence Berkeley National Laboratory"/>
            <person name="Czajka J.J."/>
            <person name="Han Y."/>
            <person name="Kim J."/>
            <person name="Mondo S.J."/>
            <person name="Hofstad B.A."/>
            <person name="Robles A."/>
            <person name="Haridas S."/>
            <person name="Riley R."/>
            <person name="LaButti K."/>
            <person name="Pangilinan J."/>
            <person name="Andreopoulos W."/>
            <person name="Lipzen A."/>
            <person name="Yan J."/>
            <person name="Wang M."/>
            <person name="Ng V."/>
            <person name="Grigoriev I.V."/>
            <person name="Spatafora J.W."/>
            <person name="Magnuson J.K."/>
            <person name="Baker S.E."/>
            <person name="Pomraning K.R."/>
        </authorList>
    </citation>
    <scope>NUCLEOTIDE SEQUENCE [LARGE SCALE GENOMIC DNA]</scope>
    <source>
        <strain evidence="2 3">Phaff 52-87</strain>
    </source>
</reference>
<feature type="compositionally biased region" description="Acidic residues" evidence="1">
    <location>
        <begin position="37"/>
        <end position="61"/>
    </location>
</feature>
<dbReference type="Proteomes" id="UP001498771">
    <property type="component" value="Unassembled WGS sequence"/>
</dbReference>
<dbReference type="RefSeq" id="XP_064768680.1">
    <property type="nucleotide sequence ID" value="XM_064909604.1"/>
</dbReference>
<evidence type="ECO:0000313" key="3">
    <source>
        <dbReference type="Proteomes" id="UP001498771"/>
    </source>
</evidence>
<dbReference type="GeneID" id="90035116"/>
<protein>
    <submittedName>
        <fullName evidence="2">Uncharacterized protein</fullName>
    </submittedName>
</protein>
<feature type="region of interest" description="Disordered" evidence="1">
    <location>
        <begin position="257"/>
        <end position="282"/>
    </location>
</feature>
<evidence type="ECO:0000313" key="2">
    <source>
        <dbReference type="EMBL" id="KAK7205647.1"/>
    </source>
</evidence>
<feature type="region of interest" description="Disordered" evidence="1">
    <location>
        <begin position="33"/>
        <end position="61"/>
    </location>
</feature>
<comment type="caution">
    <text evidence="2">The sequence shown here is derived from an EMBL/GenBank/DDBJ whole genome shotgun (WGS) entry which is preliminary data.</text>
</comment>